<dbReference type="PROSITE" id="PS51462">
    <property type="entry name" value="NUDIX"/>
    <property type="match status" value="1"/>
</dbReference>
<keyword evidence="2" id="KW-0378">Hydrolase</keyword>
<evidence type="ECO:0000256" key="1">
    <source>
        <dbReference type="ARBA" id="ARBA00001946"/>
    </source>
</evidence>
<evidence type="ECO:0000313" key="4">
    <source>
        <dbReference type="EMBL" id="TCO45521.1"/>
    </source>
</evidence>
<dbReference type="Proteomes" id="UP000295573">
    <property type="component" value="Unassembled WGS sequence"/>
</dbReference>
<protein>
    <submittedName>
        <fullName evidence="4">8-oxo-dGTP pyrophosphatase MutT (NUDIX family)</fullName>
    </submittedName>
</protein>
<dbReference type="SUPFAM" id="SSF55811">
    <property type="entry name" value="Nudix"/>
    <property type="match status" value="1"/>
</dbReference>
<feature type="domain" description="Nudix hydrolase" evidence="3">
    <location>
        <begin position="54"/>
        <end position="186"/>
    </location>
</feature>
<dbReference type="PANTHER" id="PTHR43046">
    <property type="entry name" value="GDP-MANNOSE MANNOSYL HYDROLASE"/>
    <property type="match status" value="1"/>
</dbReference>
<dbReference type="Gene3D" id="3.90.79.10">
    <property type="entry name" value="Nucleoside Triphosphate Pyrophosphohydrolase"/>
    <property type="match status" value="1"/>
</dbReference>
<dbReference type="GO" id="GO:0016787">
    <property type="term" value="F:hydrolase activity"/>
    <property type="evidence" value="ECO:0007669"/>
    <property type="project" value="UniProtKB-KW"/>
</dbReference>
<comment type="caution">
    <text evidence="4">The sequence shown here is derived from an EMBL/GenBank/DDBJ whole genome shotgun (WGS) entry which is preliminary data.</text>
</comment>
<sequence length="194" mass="20692">MVAGSGQARDGLHGDAVGVLGAWEAPDGEQVGLREHYLRHLAEYGDGMWRSCRPEHVTASALVVNSSASRALLTLHKVVGHWLQLGGHCEPGDTTLAGAALREATEESGLSELSIDPVPLQLSRHEILAGGCAGTFHLDVQFLVTATAGTDFVVSEESHDLAWFSLDALPDHVDHTVQQLAHRARERTAASPAR</sequence>
<reference evidence="4 5" key="1">
    <citation type="journal article" date="2015" name="Stand. Genomic Sci.">
        <title>Genomic Encyclopedia of Bacterial and Archaeal Type Strains, Phase III: the genomes of soil and plant-associated and newly described type strains.</title>
        <authorList>
            <person name="Whitman W.B."/>
            <person name="Woyke T."/>
            <person name="Klenk H.P."/>
            <person name="Zhou Y."/>
            <person name="Lilburn T.G."/>
            <person name="Beck B.J."/>
            <person name="De Vos P."/>
            <person name="Vandamme P."/>
            <person name="Eisen J.A."/>
            <person name="Garrity G."/>
            <person name="Hugenholtz P."/>
            <person name="Kyrpides N.C."/>
        </authorList>
    </citation>
    <scope>NUCLEOTIDE SEQUENCE [LARGE SCALE GENOMIC DNA]</scope>
    <source>
        <strain evidence="4 5">VKM Ac-2541</strain>
    </source>
</reference>
<keyword evidence="5" id="KW-1185">Reference proteome</keyword>
<name>A0A4R2IKA7_9ACTN</name>
<evidence type="ECO:0000256" key="2">
    <source>
        <dbReference type="ARBA" id="ARBA00022801"/>
    </source>
</evidence>
<dbReference type="EMBL" id="SLWR01000008">
    <property type="protein sequence ID" value="TCO45521.1"/>
    <property type="molecule type" value="Genomic_DNA"/>
</dbReference>
<evidence type="ECO:0000313" key="5">
    <source>
        <dbReference type="Proteomes" id="UP000295573"/>
    </source>
</evidence>
<dbReference type="PANTHER" id="PTHR43046:SF14">
    <property type="entry name" value="MUTT_NUDIX FAMILY PROTEIN"/>
    <property type="match status" value="1"/>
</dbReference>
<evidence type="ECO:0000259" key="3">
    <source>
        <dbReference type="PROSITE" id="PS51462"/>
    </source>
</evidence>
<dbReference type="OrthoDB" id="129709at2"/>
<proteinExistence type="predicted"/>
<dbReference type="CDD" id="cd03674">
    <property type="entry name" value="NUDIX_Hydrolase"/>
    <property type="match status" value="1"/>
</dbReference>
<comment type="cofactor">
    <cofactor evidence="1">
        <name>Mg(2+)</name>
        <dbReference type="ChEBI" id="CHEBI:18420"/>
    </cofactor>
</comment>
<gene>
    <name evidence="4" type="ORF">EV646_108143</name>
</gene>
<organism evidence="4 5">
    <name type="scientific">Kribbella antiqua</name>
    <dbReference type="NCBI Taxonomy" id="2512217"/>
    <lineage>
        <taxon>Bacteria</taxon>
        <taxon>Bacillati</taxon>
        <taxon>Actinomycetota</taxon>
        <taxon>Actinomycetes</taxon>
        <taxon>Propionibacteriales</taxon>
        <taxon>Kribbellaceae</taxon>
        <taxon>Kribbella</taxon>
    </lineage>
</organism>
<dbReference type="Pfam" id="PF00293">
    <property type="entry name" value="NUDIX"/>
    <property type="match status" value="1"/>
</dbReference>
<dbReference type="InterPro" id="IPR015797">
    <property type="entry name" value="NUDIX_hydrolase-like_dom_sf"/>
</dbReference>
<dbReference type="AlphaFoldDB" id="A0A4R2IKA7"/>
<accession>A0A4R2IKA7</accession>
<dbReference type="InterPro" id="IPR000086">
    <property type="entry name" value="NUDIX_hydrolase_dom"/>
</dbReference>